<keyword evidence="3" id="KW-0067">ATP-binding</keyword>
<keyword evidence="8" id="KW-1185">Reference proteome</keyword>
<keyword evidence="4" id="KW-0238">DNA-binding</keyword>
<dbReference type="InterPro" id="IPR036187">
    <property type="entry name" value="DNA_mismatch_repair_MutS_sf"/>
</dbReference>
<dbReference type="SMART" id="SM00534">
    <property type="entry name" value="MUTSac"/>
    <property type="match status" value="1"/>
</dbReference>
<evidence type="ECO:0000313" key="8">
    <source>
        <dbReference type="Proteomes" id="UP001607302"/>
    </source>
</evidence>
<evidence type="ECO:0000259" key="6">
    <source>
        <dbReference type="PROSITE" id="PS00486"/>
    </source>
</evidence>
<dbReference type="InterPro" id="IPR011184">
    <property type="entry name" value="DNA_mismatch_repair_Msh2"/>
</dbReference>
<dbReference type="Pfam" id="PF00488">
    <property type="entry name" value="MutS_V"/>
    <property type="match status" value="1"/>
</dbReference>
<dbReference type="InterPro" id="IPR045076">
    <property type="entry name" value="MutS"/>
</dbReference>
<comment type="similarity">
    <text evidence="1">Belongs to the DNA mismatch repair MutS family.</text>
</comment>
<dbReference type="InterPro" id="IPR027417">
    <property type="entry name" value="P-loop_NTPase"/>
</dbReference>
<keyword evidence="2" id="KW-0547">Nucleotide-binding</keyword>
<dbReference type="PANTHER" id="PTHR11361">
    <property type="entry name" value="DNA MISMATCH REPAIR PROTEIN MUTS FAMILY MEMBER"/>
    <property type="match status" value="1"/>
</dbReference>
<evidence type="ECO:0000256" key="4">
    <source>
        <dbReference type="ARBA" id="ARBA00023125"/>
    </source>
</evidence>
<dbReference type="AlphaFoldDB" id="A0ABD2APM1"/>
<feature type="domain" description="DNA mismatch repair proteins mutS family" evidence="6">
    <location>
        <begin position="718"/>
        <end position="734"/>
    </location>
</feature>
<reference evidence="7 8" key="1">
    <citation type="journal article" date="2024" name="Ann. Entomol. Soc. Am.">
        <title>Genomic analyses of the southern and eastern yellowjacket wasps (Hymenoptera: Vespidae) reveal evolutionary signatures of social life.</title>
        <authorList>
            <person name="Catto M.A."/>
            <person name="Caine P.B."/>
            <person name="Orr S.E."/>
            <person name="Hunt B.G."/>
            <person name="Goodisman M.A.D."/>
        </authorList>
    </citation>
    <scope>NUCLEOTIDE SEQUENCE [LARGE SCALE GENOMIC DNA]</scope>
    <source>
        <strain evidence="7">233</strain>
        <tissue evidence="7">Head and thorax</tissue>
    </source>
</reference>
<dbReference type="PROSITE" id="PS00486">
    <property type="entry name" value="DNA_MISMATCH_REPAIR_2"/>
    <property type="match status" value="1"/>
</dbReference>
<dbReference type="SUPFAM" id="SSF52540">
    <property type="entry name" value="P-loop containing nucleoside triphosphate hydrolases"/>
    <property type="match status" value="1"/>
</dbReference>
<dbReference type="SMART" id="SM00533">
    <property type="entry name" value="MUTSd"/>
    <property type="match status" value="1"/>
</dbReference>
<protein>
    <submittedName>
        <fullName evidence="7">MutS protein 5-like</fullName>
    </submittedName>
</protein>
<gene>
    <name evidence="7" type="ORF">V1478_009429</name>
</gene>
<evidence type="ECO:0000313" key="7">
    <source>
        <dbReference type="EMBL" id="KAL2722566.1"/>
    </source>
</evidence>
<evidence type="ECO:0000256" key="5">
    <source>
        <dbReference type="SAM" id="MobiDB-lite"/>
    </source>
</evidence>
<dbReference type="PANTHER" id="PTHR11361:SF20">
    <property type="entry name" value="MUTS PROTEIN HOMOLOG 5"/>
    <property type="match status" value="1"/>
</dbReference>
<name>A0ABD2APM1_VESSQ</name>
<dbReference type="GO" id="GO:0003677">
    <property type="term" value="F:DNA binding"/>
    <property type="evidence" value="ECO:0007669"/>
    <property type="project" value="UniProtKB-KW"/>
</dbReference>
<evidence type="ECO:0000256" key="1">
    <source>
        <dbReference type="ARBA" id="ARBA00006271"/>
    </source>
</evidence>
<dbReference type="GO" id="GO:0005524">
    <property type="term" value="F:ATP binding"/>
    <property type="evidence" value="ECO:0007669"/>
    <property type="project" value="UniProtKB-KW"/>
</dbReference>
<feature type="compositionally biased region" description="Polar residues" evidence="5">
    <location>
        <begin position="59"/>
        <end position="73"/>
    </location>
</feature>
<dbReference type="Proteomes" id="UP001607302">
    <property type="component" value="Unassembled WGS sequence"/>
</dbReference>
<dbReference type="Gene3D" id="3.40.50.300">
    <property type="entry name" value="P-loop containing nucleotide triphosphate hydrolases"/>
    <property type="match status" value="1"/>
</dbReference>
<dbReference type="GO" id="GO:0007127">
    <property type="term" value="P:meiosis I"/>
    <property type="evidence" value="ECO:0007669"/>
    <property type="project" value="UniProtKB-ARBA"/>
</dbReference>
<dbReference type="PIRSF" id="PIRSF005813">
    <property type="entry name" value="MSH2"/>
    <property type="match status" value="1"/>
</dbReference>
<dbReference type="Pfam" id="PF05192">
    <property type="entry name" value="MutS_III"/>
    <property type="match status" value="1"/>
</dbReference>
<dbReference type="Gene3D" id="1.10.1420.10">
    <property type="match status" value="1"/>
</dbReference>
<comment type="caution">
    <text evidence="7">The sequence shown here is derived from an EMBL/GenBank/DDBJ whole genome shotgun (WGS) entry which is preliminary data.</text>
</comment>
<organism evidence="7 8">
    <name type="scientific">Vespula squamosa</name>
    <name type="common">Southern yellow jacket</name>
    <name type="synonym">Wasp</name>
    <dbReference type="NCBI Taxonomy" id="30214"/>
    <lineage>
        <taxon>Eukaryota</taxon>
        <taxon>Metazoa</taxon>
        <taxon>Ecdysozoa</taxon>
        <taxon>Arthropoda</taxon>
        <taxon>Hexapoda</taxon>
        <taxon>Insecta</taxon>
        <taxon>Pterygota</taxon>
        <taxon>Neoptera</taxon>
        <taxon>Endopterygota</taxon>
        <taxon>Hymenoptera</taxon>
        <taxon>Apocrita</taxon>
        <taxon>Aculeata</taxon>
        <taxon>Vespoidea</taxon>
        <taxon>Vespidae</taxon>
        <taxon>Vespinae</taxon>
        <taxon>Vespula</taxon>
    </lineage>
</organism>
<proteinExistence type="inferred from homology"/>
<dbReference type="SUPFAM" id="SSF48334">
    <property type="entry name" value="DNA repair protein MutS, domain III"/>
    <property type="match status" value="1"/>
</dbReference>
<accession>A0ABD2APM1</accession>
<evidence type="ECO:0000256" key="3">
    <source>
        <dbReference type="ARBA" id="ARBA00022840"/>
    </source>
</evidence>
<sequence length="881" mass="100010">MDSENYTVTASSSANNIIKKLQENTGKNVIQSEFETMLFGESSDEEDSETIEKMMDESSPGNLPTGQSSTSNAKRIENLENRDEASTIRFVILTLIWLNNRLGAAYYNIVTSELFVMEDTHDDVINFNITKLLIRQCQPHYIVTILGIFDDFLNCIKKLVVTDSMDDNQNSSSSDRSVQMIFKALPKKENNYETCYHRVRCLKLDSEPKDAENSERVTFLNALLDFKAHAMIHALGLLLKFIDKHWNTIALDPSGKASFISLNYITLENLVMIDDDSYKALNIVQTKYHPSFFKFGNASTKTQSGSLFALLNCCQSRPGVQFLWKTIRRPTRDIDVLNQRFDVIDFFLDPTNQSVVENLTTCLKDIYRLTNAILSRYLGPRARASDWQRLHKTVTNIIYIAYICENYDDKIQLFRKIVNIITDEMHYVKYFIELIVDFEASKRENTFVVRSDVDPQLDELRNLKHALPQLLTKMGEKDMQDNLPASVTSCNMVYLPNIGYVLAIKQWNRTPPEADDIPGLEFKFIINGVHYYKSPCARELDRSVGDIMSKITKRQSEIMLKLVRYINKHANSILNAIQLCAELDTLLSFSQVARNHNYVRPNMVKSQVIAVKQGRHPLQEFHTTYVPNDIYSGQGKSLIKIITGPNSCGKSIYLKQVALIVFMAHIGCFVPAESATIGVMTHILTQIVTIDSISLDASAFLQSLRQINMALYASTPNSLVIMDEFGKGTSETNGLSLLAAVLDSFVERAIYCPHVFAATHIHRVTKLLPENPMIEAQTFEFITNNDESLAFLYRLVVGNTTCSFAHSVAKSAGLSEQLIKRSLEVFKNIKQGTLPSRIPEVQRKDTVKHIIERVVVPDVDFDLEELKSWVRQAILPSSTKF</sequence>
<dbReference type="EMBL" id="JAUDFV010000141">
    <property type="protein sequence ID" value="KAL2722566.1"/>
    <property type="molecule type" value="Genomic_DNA"/>
</dbReference>
<dbReference type="InterPro" id="IPR007696">
    <property type="entry name" value="DNA_mismatch_repair_MutS_core"/>
</dbReference>
<feature type="region of interest" description="Disordered" evidence="5">
    <location>
        <begin position="39"/>
        <end position="73"/>
    </location>
</feature>
<evidence type="ECO:0000256" key="2">
    <source>
        <dbReference type="ARBA" id="ARBA00022741"/>
    </source>
</evidence>
<dbReference type="InterPro" id="IPR000432">
    <property type="entry name" value="DNA_mismatch_repair_MutS_C"/>
</dbReference>